<dbReference type="AlphaFoldDB" id="A0AAN7NBT7"/>
<proteinExistence type="predicted"/>
<keyword evidence="2" id="KW-1185">Reference proteome</keyword>
<comment type="caution">
    <text evidence="1">The sequence shown here is derived from an EMBL/GenBank/DDBJ whole genome shotgun (WGS) entry which is preliminary data.</text>
</comment>
<evidence type="ECO:0000313" key="2">
    <source>
        <dbReference type="Proteomes" id="UP001333110"/>
    </source>
</evidence>
<accession>A0AAN7NBT7</accession>
<reference evidence="1 2" key="1">
    <citation type="journal article" date="2023" name="J. Hered.">
        <title>Chromosome-level genome of the wood stork (Mycteria americana) provides insight into avian chromosome evolution.</title>
        <authorList>
            <person name="Flamio R. Jr."/>
            <person name="Ramstad K.M."/>
        </authorList>
    </citation>
    <scope>NUCLEOTIDE SEQUENCE [LARGE SCALE GENOMIC DNA]</scope>
    <source>
        <strain evidence="1">JAX WOST 10</strain>
    </source>
</reference>
<dbReference type="EMBL" id="JAUNZN010000003">
    <property type="protein sequence ID" value="KAK4825058.1"/>
    <property type="molecule type" value="Genomic_DNA"/>
</dbReference>
<sequence length="181" mass="19795">MSAKVLAPVLPGLNASEENSALMSALVCLHRKGLSEYMNLTAVTQGHEKQRRLELNGSICLGILWEGTSPKGCRVNPALKSLGEDWRDKDAETAAFPSPLALFKSNVCVHKDGVGSFHINFGTLRSLQLPCDEPQRQMKITGDSPQLRKANAAPTFKKGQIDNLRKHSLVSLTFLLGKIME</sequence>
<dbReference type="Proteomes" id="UP001333110">
    <property type="component" value="Unassembled WGS sequence"/>
</dbReference>
<organism evidence="1 2">
    <name type="scientific">Mycteria americana</name>
    <name type="common">Wood stork</name>
    <dbReference type="NCBI Taxonomy" id="33587"/>
    <lineage>
        <taxon>Eukaryota</taxon>
        <taxon>Metazoa</taxon>
        <taxon>Chordata</taxon>
        <taxon>Craniata</taxon>
        <taxon>Vertebrata</taxon>
        <taxon>Euteleostomi</taxon>
        <taxon>Archelosauria</taxon>
        <taxon>Archosauria</taxon>
        <taxon>Dinosauria</taxon>
        <taxon>Saurischia</taxon>
        <taxon>Theropoda</taxon>
        <taxon>Coelurosauria</taxon>
        <taxon>Aves</taxon>
        <taxon>Neognathae</taxon>
        <taxon>Neoaves</taxon>
        <taxon>Aequornithes</taxon>
        <taxon>Ciconiiformes</taxon>
        <taxon>Ciconiidae</taxon>
        <taxon>Mycteria</taxon>
    </lineage>
</organism>
<gene>
    <name evidence="1" type="ORF">QYF61_023062</name>
</gene>
<name>A0AAN7NBT7_MYCAM</name>
<evidence type="ECO:0000313" key="1">
    <source>
        <dbReference type="EMBL" id="KAK4825058.1"/>
    </source>
</evidence>
<protein>
    <submittedName>
        <fullName evidence="1">Uncharacterized protein</fullName>
    </submittedName>
</protein>